<feature type="region of interest" description="Disordered" evidence="1">
    <location>
        <begin position="700"/>
        <end position="727"/>
    </location>
</feature>
<evidence type="ECO:0000256" key="2">
    <source>
        <dbReference type="SAM" id="Phobius"/>
    </source>
</evidence>
<protein>
    <submittedName>
        <fullName evidence="3">Uncharacterized protein</fullName>
    </submittedName>
</protein>
<accession>A0A1X7RQP4</accession>
<feature type="region of interest" description="Disordered" evidence="1">
    <location>
        <begin position="356"/>
        <end position="385"/>
    </location>
</feature>
<feature type="region of interest" description="Disordered" evidence="1">
    <location>
        <begin position="402"/>
        <end position="488"/>
    </location>
</feature>
<name>A0A1X7RQP4_ZYMT9</name>
<feature type="compositionally biased region" description="Polar residues" evidence="1">
    <location>
        <begin position="73"/>
        <end position="97"/>
    </location>
</feature>
<sequence>MAPPPGQVDAAFDRPATILLRSSKSAASLPHQESPHLSLHDYHKWQHSPLLSHSPELEYKKVRRKPSIADLSASPQQGDFQWAPSSNLPPSLHSFSQRDLPPRFHPHPPTTPIARTYPASPSLSSTVTTLQSTPTHTPILRDDTHFVQRRINERTALKEPLRTKRKFDSLKKAKRFPRQAASSNSGSLDGGLWEVYAAVFDVSEEQGGIAEESVGIEEDLGASPEQQNQRAEDWTHAYPTGRAERSVRFEEVDIKSRGGFHSLSASSSATRQLEKDPTATSIYSLSKFEFPAPPGLDNWTRATERSPTSPSATLLYRGASFDLINPHASFLLQRQDIETPGEIDGLLDDYYNENTESQRSSMSYNHLTGEPSQSSPRVPSENSKSLRTLYDDADTARRNILGVHNEPARPSPVVYSRSANQVEHGSSSPAGIREGKGKSPALQQQHSPLRRVGTNPFRRLPSLGRSSGAGDVVEERGQPQSVPRFSDPFDLTVSDNGNIVGLRSIDGILGRERVAAAATDDGVVAVPASEETDAAMRSLLNKYDHTRQSLPPQQSESPSIEEIERGLGYGGCAGEEGDFGFYTPVPASTPFRTSYYGITALLPTVPPPVYGGRRISRSSELPTSEQTYGETNQLLMITPEMQRRAAQKPRMAPNPQSHAHHQHPRLVNSPSDDFHTAAGLATMSAPHMFRSSSVYPATENGSAWQTEAEDSEDDSFSYANTSTNGSTIRLSHDEAQPAEPEVQSPRGFFTRQELIDDFNRSRVEKGDPSIRYEVREAMRILQDKVFFEDRGVHLKPDHMRVDKETQIADMYRLEELRQQDHTIIREASERLCEIAIQNTTSKSSFSKVRKLLRMDKPDPDQEFYRPFRNSKRPNGYHRSLTENDSFDGSFSSRRGLVSPARPAMRSNLEFSESNGTFITIRDVDSPFEDRDHNGWYPNDPNPTARALNLPTPSDTAAASALGLPTPTRGPTTTTRIPLQFRSTTRVDRVAPRPAIESQIELQPLRLIRDMNATRRSPGRAYTNAELIEREPNWTEFPSGSHVPRRQPTLVPFDNVARNEQKSISETCALLSTILPLTALAFALGGFDWWIRRKTSSRILTMGSEEKRLALCVYFPLSLVGYAILVIAIVLATKLSR</sequence>
<feature type="transmembrane region" description="Helical" evidence="2">
    <location>
        <begin position="1110"/>
        <end position="1131"/>
    </location>
</feature>
<evidence type="ECO:0000256" key="1">
    <source>
        <dbReference type="SAM" id="MobiDB-lite"/>
    </source>
</evidence>
<organism evidence="3 4">
    <name type="scientific">Zymoseptoria tritici (strain ST99CH_3D7)</name>
    <dbReference type="NCBI Taxonomy" id="1276538"/>
    <lineage>
        <taxon>Eukaryota</taxon>
        <taxon>Fungi</taxon>
        <taxon>Dikarya</taxon>
        <taxon>Ascomycota</taxon>
        <taxon>Pezizomycotina</taxon>
        <taxon>Dothideomycetes</taxon>
        <taxon>Dothideomycetidae</taxon>
        <taxon>Mycosphaerellales</taxon>
        <taxon>Mycosphaerellaceae</taxon>
        <taxon>Zymoseptoria</taxon>
    </lineage>
</organism>
<reference evidence="3 4" key="1">
    <citation type="submission" date="2016-06" db="EMBL/GenBank/DDBJ databases">
        <authorList>
            <person name="Kjaerup R.B."/>
            <person name="Dalgaard T.S."/>
            <person name="Juul-Madsen H.R."/>
        </authorList>
    </citation>
    <scope>NUCLEOTIDE SEQUENCE [LARGE SCALE GENOMIC DNA]</scope>
</reference>
<keyword evidence="2" id="KW-1133">Transmembrane helix</keyword>
<evidence type="ECO:0000313" key="4">
    <source>
        <dbReference type="Proteomes" id="UP000215127"/>
    </source>
</evidence>
<feature type="region of interest" description="Disordered" evidence="1">
    <location>
        <begin position="644"/>
        <end position="664"/>
    </location>
</feature>
<evidence type="ECO:0000313" key="3">
    <source>
        <dbReference type="EMBL" id="SMQ49716.1"/>
    </source>
</evidence>
<dbReference type="Proteomes" id="UP000215127">
    <property type="component" value="Chromosome 4"/>
</dbReference>
<feature type="compositionally biased region" description="Low complexity" evidence="1">
    <location>
        <begin position="961"/>
        <end position="974"/>
    </location>
</feature>
<dbReference type="AlphaFoldDB" id="A0A1X7RQP4"/>
<proteinExistence type="predicted"/>
<gene>
    <name evidence="3" type="ORF">ZT3D7_G4867</name>
</gene>
<feature type="transmembrane region" description="Helical" evidence="2">
    <location>
        <begin position="1068"/>
        <end position="1090"/>
    </location>
</feature>
<feature type="compositionally biased region" description="Polar residues" evidence="1">
    <location>
        <begin position="717"/>
        <end position="727"/>
    </location>
</feature>
<feature type="region of interest" description="Disordered" evidence="1">
    <location>
        <begin position="937"/>
        <end position="974"/>
    </location>
</feature>
<keyword evidence="4" id="KW-1185">Reference proteome</keyword>
<feature type="region of interest" description="Disordered" evidence="1">
    <location>
        <begin position="71"/>
        <end position="142"/>
    </location>
</feature>
<feature type="compositionally biased region" description="Low complexity" evidence="1">
    <location>
        <begin position="118"/>
        <end position="138"/>
    </location>
</feature>
<dbReference type="EMBL" id="LT853695">
    <property type="protein sequence ID" value="SMQ49716.1"/>
    <property type="molecule type" value="Genomic_DNA"/>
</dbReference>
<feature type="compositionally biased region" description="Polar residues" evidence="1">
    <location>
        <begin position="417"/>
        <end position="429"/>
    </location>
</feature>
<feature type="region of interest" description="Disordered" evidence="1">
    <location>
        <begin position="859"/>
        <end position="884"/>
    </location>
</feature>
<keyword evidence="2" id="KW-0812">Transmembrane</keyword>
<keyword evidence="2" id="KW-0472">Membrane</keyword>